<keyword evidence="2" id="KW-1185">Reference proteome</keyword>
<proteinExistence type="predicted"/>
<dbReference type="AlphaFoldDB" id="A0A453B1J2"/>
<evidence type="ECO:0000313" key="2">
    <source>
        <dbReference type="Proteomes" id="UP000015105"/>
    </source>
</evidence>
<reference evidence="2" key="1">
    <citation type="journal article" date="2014" name="Science">
        <title>Ancient hybridizations among the ancestral genomes of bread wheat.</title>
        <authorList>
            <consortium name="International Wheat Genome Sequencing Consortium,"/>
            <person name="Marcussen T."/>
            <person name="Sandve S.R."/>
            <person name="Heier L."/>
            <person name="Spannagl M."/>
            <person name="Pfeifer M."/>
            <person name="Jakobsen K.S."/>
            <person name="Wulff B.B."/>
            <person name="Steuernagel B."/>
            <person name="Mayer K.F."/>
            <person name="Olsen O.A."/>
        </authorList>
    </citation>
    <scope>NUCLEOTIDE SEQUENCE [LARGE SCALE GENOMIC DNA]</scope>
    <source>
        <strain evidence="2">cv. AL8/78</strain>
    </source>
</reference>
<dbReference type="Proteomes" id="UP000015105">
    <property type="component" value="Chromosome 2D"/>
</dbReference>
<reference evidence="1" key="4">
    <citation type="submission" date="2019-03" db="UniProtKB">
        <authorList>
            <consortium name="EnsemblPlants"/>
        </authorList>
    </citation>
    <scope>IDENTIFICATION</scope>
</reference>
<dbReference type="EnsemblPlants" id="AET2Gv20334100.1">
    <property type="protein sequence ID" value="AET2Gv20334100.1"/>
    <property type="gene ID" value="AET2Gv20334100"/>
</dbReference>
<dbReference type="Gramene" id="AET2Gv20334100.1">
    <property type="protein sequence ID" value="AET2Gv20334100.1"/>
    <property type="gene ID" value="AET2Gv20334100"/>
</dbReference>
<accession>A0A453B1J2</accession>
<sequence length="53" mass="5915">EQCMHACQGRYRRSRSISDPCQALALKVSITVSFSQGLVISLRLAMTEMVLTK</sequence>
<reference evidence="1" key="5">
    <citation type="journal article" date="2021" name="G3 (Bethesda)">
        <title>Aegilops tauschii genome assembly Aet v5.0 features greater sequence contiguity and improved annotation.</title>
        <authorList>
            <person name="Wang L."/>
            <person name="Zhu T."/>
            <person name="Rodriguez J.C."/>
            <person name="Deal K.R."/>
            <person name="Dubcovsky J."/>
            <person name="McGuire P.E."/>
            <person name="Lux T."/>
            <person name="Spannagl M."/>
            <person name="Mayer K.F.X."/>
            <person name="Baldrich P."/>
            <person name="Meyers B.C."/>
            <person name="Huo N."/>
            <person name="Gu Y.Q."/>
            <person name="Zhou H."/>
            <person name="Devos K.M."/>
            <person name="Bennetzen J.L."/>
            <person name="Unver T."/>
            <person name="Budak H."/>
            <person name="Gulick P.J."/>
            <person name="Galiba G."/>
            <person name="Kalapos B."/>
            <person name="Nelson D.R."/>
            <person name="Li P."/>
            <person name="You F.M."/>
            <person name="Luo M.C."/>
            <person name="Dvorak J."/>
        </authorList>
    </citation>
    <scope>NUCLEOTIDE SEQUENCE [LARGE SCALE GENOMIC DNA]</scope>
    <source>
        <strain evidence="1">cv. AL8/78</strain>
    </source>
</reference>
<organism evidence="1 2">
    <name type="scientific">Aegilops tauschii subsp. strangulata</name>
    <name type="common">Goatgrass</name>
    <dbReference type="NCBI Taxonomy" id="200361"/>
    <lineage>
        <taxon>Eukaryota</taxon>
        <taxon>Viridiplantae</taxon>
        <taxon>Streptophyta</taxon>
        <taxon>Embryophyta</taxon>
        <taxon>Tracheophyta</taxon>
        <taxon>Spermatophyta</taxon>
        <taxon>Magnoliopsida</taxon>
        <taxon>Liliopsida</taxon>
        <taxon>Poales</taxon>
        <taxon>Poaceae</taxon>
        <taxon>BOP clade</taxon>
        <taxon>Pooideae</taxon>
        <taxon>Triticodae</taxon>
        <taxon>Triticeae</taxon>
        <taxon>Triticinae</taxon>
        <taxon>Aegilops</taxon>
    </lineage>
</organism>
<reference evidence="2" key="2">
    <citation type="journal article" date="2017" name="Nat. Plants">
        <title>The Aegilops tauschii genome reveals multiple impacts of transposons.</title>
        <authorList>
            <person name="Zhao G."/>
            <person name="Zou C."/>
            <person name="Li K."/>
            <person name="Wang K."/>
            <person name="Li T."/>
            <person name="Gao L."/>
            <person name="Zhang X."/>
            <person name="Wang H."/>
            <person name="Yang Z."/>
            <person name="Liu X."/>
            <person name="Jiang W."/>
            <person name="Mao L."/>
            <person name="Kong X."/>
            <person name="Jiao Y."/>
            <person name="Jia J."/>
        </authorList>
    </citation>
    <scope>NUCLEOTIDE SEQUENCE [LARGE SCALE GENOMIC DNA]</scope>
    <source>
        <strain evidence="2">cv. AL8/78</strain>
    </source>
</reference>
<evidence type="ECO:0000313" key="1">
    <source>
        <dbReference type="EnsemblPlants" id="AET2Gv20334100.1"/>
    </source>
</evidence>
<reference evidence="1" key="3">
    <citation type="journal article" date="2017" name="Nature">
        <title>Genome sequence of the progenitor of the wheat D genome Aegilops tauschii.</title>
        <authorList>
            <person name="Luo M.C."/>
            <person name="Gu Y.Q."/>
            <person name="Puiu D."/>
            <person name="Wang H."/>
            <person name="Twardziok S.O."/>
            <person name="Deal K.R."/>
            <person name="Huo N."/>
            <person name="Zhu T."/>
            <person name="Wang L."/>
            <person name="Wang Y."/>
            <person name="McGuire P.E."/>
            <person name="Liu S."/>
            <person name="Long H."/>
            <person name="Ramasamy R.K."/>
            <person name="Rodriguez J.C."/>
            <person name="Van S.L."/>
            <person name="Yuan L."/>
            <person name="Wang Z."/>
            <person name="Xia Z."/>
            <person name="Xiao L."/>
            <person name="Anderson O.D."/>
            <person name="Ouyang S."/>
            <person name="Liang Y."/>
            <person name="Zimin A.V."/>
            <person name="Pertea G."/>
            <person name="Qi P."/>
            <person name="Bennetzen J.L."/>
            <person name="Dai X."/>
            <person name="Dawson M.W."/>
            <person name="Muller H.G."/>
            <person name="Kugler K."/>
            <person name="Rivarola-Duarte L."/>
            <person name="Spannagl M."/>
            <person name="Mayer K.F.X."/>
            <person name="Lu F.H."/>
            <person name="Bevan M.W."/>
            <person name="Leroy P."/>
            <person name="Li P."/>
            <person name="You F.M."/>
            <person name="Sun Q."/>
            <person name="Liu Z."/>
            <person name="Lyons E."/>
            <person name="Wicker T."/>
            <person name="Salzberg S.L."/>
            <person name="Devos K.M."/>
            <person name="Dvorak J."/>
        </authorList>
    </citation>
    <scope>NUCLEOTIDE SEQUENCE [LARGE SCALE GENOMIC DNA]</scope>
    <source>
        <strain evidence="1">cv. AL8/78</strain>
    </source>
</reference>
<name>A0A453B1J2_AEGTS</name>
<protein>
    <submittedName>
        <fullName evidence="1">Uncharacterized protein</fullName>
    </submittedName>
</protein>